<evidence type="ECO:0000313" key="1">
    <source>
        <dbReference type="EMBL" id="KAJ0053202.1"/>
    </source>
</evidence>
<accession>A0ACC0ZLT9</accession>
<comment type="caution">
    <text evidence="1">The sequence shown here is derived from an EMBL/GenBank/DDBJ whole genome shotgun (WGS) entry which is preliminary data.</text>
</comment>
<keyword evidence="2" id="KW-1185">Reference proteome</keyword>
<name>A0ACC0ZLT9_9ROSI</name>
<evidence type="ECO:0000313" key="2">
    <source>
        <dbReference type="Proteomes" id="UP001163603"/>
    </source>
</evidence>
<proteinExistence type="predicted"/>
<gene>
    <name evidence="1" type="ORF">Pint_02601</name>
</gene>
<dbReference type="Proteomes" id="UP001163603">
    <property type="component" value="Chromosome 1"/>
</dbReference>
<dbReference type="EMBL" id="CM047736">
    <property type="protein sequence ID" value="KAJ0053202.1"/>
    <property type="molecule type" value="Genomic_DNA"/>
</dbReference>
<reference evidence="2" key="1">
    <citation type="journal article" date="2023" name="G3 (Bethesda)">
        <title>Genome assembly and association tests identify interacting loci associated with vigor, precocity, and sex in interspecific pistachio rootstocks.</title>
        <authorList>
            <person name="Palmer W."/>
            <person name="Jacygrad E."/>
            <person name="Sagayaradj S."/>
            <person name="Cavanaugh K."/>
            <person name="Han R."/>
            <person name="Bertier L."/>
            <person name="Beede B."/>
            <person name="Kafkas S."/>
            <person name="Golino D."/>
            <person name="Preece J."/>
            <person name="Michelmore R."/>
        </authorList>
    </citation>
    <scope>NUCLEOTIDE SEQUENCE [LARGE SCALE GENOMIC DNA]</scope>
</reference>
<organism evidence="1 2">
    <name type="scientific">Pistacia integerrima</name>
    <dbReference type="NCBI Taxonomy" id="434235"/>
    <lineage>
        <taxon>Eukaryota</taxon>
        <taxon>Viridiplantae</taxon>
        <taxon>Streptophyta</taxon>
        <taxon>Embryophyta</taxon>
        <taxon>Tracheophyta</taxon>
        <taxon>Spermatophyta</taxon>
        <taxon>Magnoliopsida</taxon>
        <taxon>eudicotyledons</taxon>
        <taxon>Gunneridae</taxon>
        <taxon>Pentapetalae</taxon>
        <taxon>rosids</taxon>
        <taxon>malvids</taxon>
        <taxon>Sapindales</taxon>
        <taxon>Anacardiaceae</taxon>
        <taxon>Pistacia</taxon>
    </lineage>
</organism>
<sequence>MEGETETLYLQLLKLSPINSEESLDHILTTLWKTRKTGLQSTEKSTIQALLNLPTAAQLDPVLACLRSLIRKCVRENFTGDDLLKLFPPDLSLDLQSILLLLLEKYQNQWKEEISGETVPSLKPIQYFNGSKYFQALSTVSYHVKASLLPSFASFPSTVSTPLWPHLDDTITNFNHNDLGVSAPVIADSSVASLGPMQFQHDAGSPTYLGSLPCLKSMTWTMEKSNSVPGNRVALISLKLQDYSMSSSGEIEVKFQLTKDILEAMLRSLTYISEQLSSLFRIGLPCYRLGLRPGQQRRSKSSKL</sequence>
<protein>
    <submittedName>
        <fullName evidence="1">Uncharacterized protein</fullName>
    </submittedName>
</protein>